<dbReference type="GO" id="GO:0046872">
    <property type="term" value="F:metal ion binding"/>
    <property type="evidence" value="ECO:0007669"/>
    <property type="project" value="UniProtKB-KW"/>
</dbReference>
<dbReference type="PANTHER" id="PTHR42648:SF21">
    <property type="entry name" value="CYSTEINE-RICH RLK (RECEPTOR-LIKE PROTEIN KINASE) 8"/>
    <property type="match status" value="1"/>
</dbReference>
<accession>A0AAD8QQT7</accession>
<organism evidence="5 6">
    <name type="scientific">Lolium multiflorum</name>
    <name type="common">Italian ryegrass</name>
    <name type="synonym">Lolium perenne subsp. multiflorum</name>
    <dbReference type="NCBI Taxonomy" id="4521"/>
    <lineage>
        <taxon>Eukaryota</taxon>
        <taxon>Viridiplantae</taxon>
        <taxon>Streptophyta</taxon>
        <taxon>Embryophyta</taxon>
        <taxon>Tracheophyta</taxon>
        <taxon>Spermatophyta</taxon>
        <taxon>Magnoliopsida</taxon>
        <taxon>Liliopsida</taxon>
        <taxon>Poales</taxon>
        <taxon>Poaceae</taxon>
        <taxon>BOP clade</taxon>
        <taxon>Pooideae</taxon>
        <taxon>Poodae</taxon>
        <taxon>Poeae</taxon>
        <taxon>Poeae Chloroplast Group 2 (Poeae type)</taxon>
        <taxon>Loliodinae</taxon>
        <taxon>Loliinae</taxon>
        <taxon>Lolium</taxon>
    </lineage>
</organism>
<evidence type="ECO:0000256" key="3">
    <source>
        <dbReference type="SAM" id="MobiDB-lite"/>
    </source>
</evidence>
<comment type="caution">
    <text evidence="5">The sequence shown here is derived from an EMBL/GenBank/DDBJ whole genome shotgun (WGS) entry which is preliminary data.</text>
</comment>
<dbReference type="GO" id="GO:0003676">
    <property type="term" value="F:nucleic acid binding"/>
    <property type="evidence" value="ECO:0007669"/>
    <property type="project" value="InterPro"/>
</dbReference>
<dbReference type="InterPro" id="IPR039537">
    <property type="entry name" value="Retrotran_Ty1/copia-like"/>
</dbReference>
<feature type="domain" description="Integrase catalytic" evidence="4">
    <location>
        <begin position="1"/>
        <end position="97"/>
    </location>
</feature>
<evidence type="ECO:0000313" key="5">
    <source>
        <dbReference type="EMBL" id="KAK1607261.1"/>
    </source>
</evidence>
<evidence type="ECO:0000256" key="1">
    <source>
        <dbReference type="ARBA" id="ARBA00022723"/>
    </source>
</evidence>
<protein>
    <recommendedName>
        <fullName evidence="4">Integrase catalytic domain-containing protein</fullName>
    </recommendedName>
</protein>
<dbReference type="Pfam" id="PF07727">
    <property type="entry name" value="RVT_2"/>
    <property type="match status" value="1"/>
</dbReference>
<dbReference type="InterPro" id="IPR012337">
    <property type="entry name" value="RNaseH-like_sf"/>
</dbReference>
<dbReference type="InterPro" id="IPR001584">
    <property type="entry name" value="Integrase_cat-core"/>
</dbReference>
<dbReference type="EMBL" id="JAUUTY010000007">
    <property type="protein sequence ID" value="KAK1607261.1"/>
    <property type="molecule type" value="Genomic_DNA"/>
</dbReference>
<dbReference type="InterPro" id="IPR043502">
    <property type="entry name" value="DNA/RNA_pol_sf"/>
</dbReference>
<feature type="compositionally biased region" description="Polar residues" evidence="3">
    <location>
        <begin position="206"/>
        <end position="231"/>
    </location>
</feature>
<proteinExistence type="predicted"/>
<feature type="compositionally biased region" description="Acidic residues" evidence="3">
    <location>
        <begin position="989"/>
        <end position="1011"/>
    </location>
</feature>
<evidence type="ECO:0000313" key="6">
    <source>
        <dbReference type="Proteomes" id="UP001231189"/>
    </source>
</evidence>
<feature type="region of interest" description="Disordered" evidence="3">
    <location>
        <begin position="943"/>
        <end position="1011"/>
    </location>
</feature>
<dbReference type="PROSITE" id="PS50994">
    <property type="entry name" value="INTEGRASE"/>
    <property type="match status" value="1"/>
</dbReference>
<dbReference type="SUPFAM" id="SSF56672">
    <property type="entry name" value="DNA/RNA polymerases"/>
    <property type="match status" value="1"/>
</dbReference>
<feature type="region of interest" description="Disordered" evidence="3">
    <location>
        <begin position="283"/>
        <end position="307"/>
    </location>
</feature>
<dbReference type="Pfam" id="PF25597">
    <property type="entry name" value="SH3_retrovirus"/>
    <property type="match status" value="1"/>
</dbReference>
<evidence type="ECO:0000259" key="4">
    <source>
        <dbReference type="PROSITE" id="PS50994"/>
    </source>
</evidence>
<evidence type="ECO:0000256" key="2">
    <source>
        <dbReference type="ARBA" id="ARBA00022801"/>
    </source>
</evidence>
<dbReference type="InterPro" id="IPR057670">
    <property type="entry name" value="SH3_retrovirus"/>
</dbReference>
<feature type="region of interest" description="Disordered" evidence="3">
    <location>
        <begin position="575"/>
        <end position="617"/>
    </location>
</feature>
<dbReference type="InterPro" id="IPR036397">
    <property type="entry name" value="RNaseH_sf"/>
</dbReference>
<reference evidence="5" key="1">
    <citation type="submission" date="2023-07" db="EMBL/GenBank/DDBJ databases">
        <title>A chromosome-level genome assembly of Lolium multiflorum.</title>
        <authorList>
            <person name="Chen Y."/>
            <person name="Copetti D."/>
            <person name="Kolliker R."/>
            <person name="Studer B."/>
        </authorList>
    </citation>
    <scope>NUCLEOTIDE SEQUENCE</scope>
    <source>
        <strain evidence="5">02402/16</strain>
        <tissue evidence="5">Leaf</tissue>
    </source>
</reference>
<feature type="region of interest" description="Disordered" evidence="3">
    <location>
        <begin position="206"/>
        <end position="261"/>
    </location>
</feature>
<keyword evidence="6" id="KW-1185">Reference proteome</keyword>
<keyword evidence="2" id="KW-0378">Hydrolase</keyword>
<sequence length="1011" mass="115329">MAIRSDNGSEFKNYTLNDFLSDEGIRHQYSAAYTPQQNGVAERKNRTLMDMARSMMAEYKSRYFWAEAISTACHSSNRLYLRKGLNKTPYEILTGNKPNISYFKVFGCKCFYKIKGVRLSKFAPKALEGIFVGYGAESHTYRVFDVSSGIIIESCSVKFEENDGSQVGQVDVCAGDEIPQDAIVRMGVGFFRPIEGHGVASREGLCSTTVEPSSSQHQQTPSLEANDAPTQEQEENPPSHVQDQGQDQPSIQDQPFDICDSPNIVQDQAHEDEQPQAIEEAQIEGQDGDPNDQVDQVTPPRPRKTKEEIEARRLARRDRILEIRGHTHDKVLGDVRAKVSTRRQLANFSNHHAYISVVEPKKVFEALEDSDWVDAMHEELNNFKRNKVWTLVEKPKECRNVIGTKWIFKNKQDEFGNIVRNKARLVAQGFSQVEGIDFGETYAPVARLESIRILLAYASHHNFKLQQMDVKSAFLNGPLHEEVYVKQPPGFEDLNFPNHVYKLDKALYGLKQAPRAWFEMSMMGEMKFFLGFEIKQLREGTFINQAKYLQDMLKRFKMTELKGVATPMVTKCHLALDPNGGASRGGRRRPRHDRSSDEFASNAPRKSVTSRRKNKEVRENYKTMDPISYSAIRQKNWYDDVPRDEDIAGRRYWCAEQEFIFMDIYEPMKNRDPCKLSMWTFWQSTITLKMLSGKDEEHTMEWMTGSTHCSATLRRFWCSWSFVDGGRRLHGPQQTDKNALVHLYTSAGKIGQAKGLLPIYSQLLRFFRATICPSGGNNDALRGTLVDLMHLSYKCARDGNDEQDFTLDIMDFIFHEIHDAMVSRTTIPYAPYIQLLINNSVAKVGEDISGYPLVKHHVKKPYKLKPVSSAVPAPDTFMRDARSSGFAPARHPDVPAMKKQVSRLSWFQRHILCMNIEIHKENYAASRERSEIKHTQAVILHKLSGDQGPPPQPPAHQGYSAWHSAQVPWSELDDCLQRTNTSRRSPDAPDTDEDEDEEIAADESDDDYASE</sequence>
<dbReference type="InterPro" id="IPR013103">
    <property type="entry name" value="RVT_2"/>
</dbReference>
<name>A0AAD8QQT7_LOLMU</name>
<dbReference type="SUPFAM" id="SSF53098">
    <property type="entry name" value="Ribonuclease H-like"/>
    <property type="match status" value="1"/>
</dbReference>
<keyword evidence="1" id="KW-0479">Metal-binding</keyword>
<dbReference type="PANTHER" id="PTHR42648">
    <property type="entry name" value="TRANSPOSASE, PUTATIVE-RELATED"/>
    <property type="match status" value="1"/>
</dbReference>
<feature type="compositionally biased region" description="Polar residues" evidence="3">
    <location>
        <begin position="239"/>
        <end position="253"/>
    </location>
</feature>
<gene>
    <name evidence="5" type="ORF">QYE76_030934</name>
</gene>
<dbReference type="Gene3D" id="3.30.420.10">
    <property type="entry name" value="Ribonuclease H-like superfamily/Ribonuclease H"/>
    <property type="match status" value="1"/>
</dbReference>
<dbReference type="AlphaFoldDB" id="A0AAD8QQT7"/>
<dbReference type="GO" id="GO:0015074">
    <property type="term" value="P:DNA integration"/>
    <property type="evidence" value="ECO:0007669"/>
    <property type="project" value="InterPro"/>
</dbReference>
<dbReference type="Proteomes" id="UP001231189">
    <property type="component" value="Unassembled WGS sequence"/>
</dbReference>
<dbReference type="GO" id="GO:0016787">
    <property type="term" value="F:hydrolase activity"/>
    <property type="evidence" value="ECO:0007669"/>
    <property type="project" value="UniProtKB-KW"/>
</dbReference>